<organism evidence="1 2">
    <name type="scientific">Rhodococcus xishaensis</name>
    <dbReference type="NCBI Taxonomy" id="2487364"/>
    <lineage>
        <taxon>Bacteria</taxon>
        <taxon>Bacillati</taxon>
        <taxon>Actinomycetota</taxon>
        <taxon>Actinomycetes</taxon>
        <taxon>Mycobacteriales</taxon>
        <taxon>Nocardiaceae</taxon>
        <taxon>Rhodococcus</taxon>
    </lineage>
</organism>
<protein>
    <submittedName>
        <fullName evidence="1">DNA alkylation repair protein</fullName>
    </submittedName>
</protein>
<reference evidence="1 2" key="1">
    <citation type="submission" date="2018-11" db="EMBL/GenBank/DDBJ databases">
        <title>Rhodococcus spongicola sp. nov. and Rhodococcus xishaensis sp. nov. from marine sponges.</title>
        <authorList>
            <person name="Li L."/>
            <person name="Lin H.W."/>
        </authorList>
    </citation>
    <scope>NUCLEOTIDE SEQUENCE [LARGE SCALE GENOMIC DNA]</scope>
    <source>
        <strain evidence="1 2">LHW51113</strain>
    </source>
</reference>
<evidence type="ECO:0000313" key="1">
    <source>
        <dbReference type="EMBL" id="RVW05265.1"/>
    </source>
</evidence>
<keyword evidence="2" id="KW-1185">Reference proteome</keyword>
<dbReference type="Pfam" id="PF08713">
    <property type="entry name" value="DNA_alkylation"/>
    <property type="match status" value="1"/>
</dbReference>
<dbReference type="AlphaFoldDB" id="A0A3S3CTI6"/>
<accession>A0A3S3CTI6</accession>
<comment type="caution">
    <text evidence="1">The sequence shown here is derived from an EMBL/GenBank/DDBJ whole genome shotgun (WGS) entry which is preliminary data.</text>
</comment>
<dbReference type="EMBL" id="RKLO01000001">
    <property type="protein sequence ID" value="RVW05265.1"/>
    <property type="molecule type" value="Genomic_DNA"/>
</dbReference>
<evidence type="ECO:0000313" key="2">
    <source>
        <dbReference type="Proteomes" id="UP000283479"/>
    </source>
</evidence>
<name>A0A3S3CTI6_9NOCA</name>
<dbReference type="Gene3D" id="1.25.40.290">
    <property type="entry name" value="ARM repeat domains"/>
    <property type="match status" value="1"/>
</dbReference>
<proteinExistence type="predicted"/>
<sequence>MPTADEMLHAATVEALAECLARAHAGRLRRLRGCGAELSGRRHSERVTAIRDALLDDLPAAFDAFDTILRAALDDEEFTGWMILPVTEAVAVRGIEVVEPALELLADLTPRLTAETAVRPFLRTAQRRTLAVIESWTHHPDAHVRRLASESTRPRLPWATRVPCLTADPTPAVPILDALYRDNSDYVRRSVGNHLNDISHDHPDLAVAVAARWALAPDPTTGAVLRRGLRTLVKKGHSGALELLGYAPDTPVHVMGPVVRTSAVAIGEHLEFECTITNPGPGQATYLVDYCVLFLRADGSHGTKVFKLSSRTLEAGAEWTIVRRHSFVPISTRRYYPGTHHVQIQVNGVPHPTAQFELTAQTRRAPGR</sequence>
<dbReference type="OrthoDB" id="9797162at2"/>
<dbReference type="InterPro" id="IPR016024">
    <property type="entry name" value="ARM-type_fold"/>
</dbReference>
<dbReference type="SUPFAM" id="SSF48371">
    <property type="entry name" value="ARM repeat"/>
    <property type="match status" value="1"/>
</dbReference>
<dbReference type="Proteomes" id="UP000283479">
    <property type="component" value="Unassembled WGS sequence"/>
</dbReference>
<dbReference type="InterPro" id="IPR014825">
    <property type="entry name" value="DNA_alkylation"/>
</dbReference>
<dbReference type="RefSeq" id="WP_127950782.1">
    <property type="nucleotide sequence ID" value="NZ_RKLO01000001.1"/>
</dbReference>
<gene>
    <name evidence="1" type="ORF">EGT50_01165</name>
</gene>